<dbReference type="RefSeq" id="WP_310457622.1">
    <property type="nucleotide sequence ID" value="NZ_JAVKPH010000013.1"/>
</dbReference>
<feature type="transmembrane region" description="Helical" evidence="1">
    <location>
        <begin position="46"/>
        <end position="66"/>
    </location>
</feature>
<dbReference type="EMBL" id="JAVKPH010000013">
    <property type="protein sequence ID" value="MDR5653383.1"/>
    <property type="molecule type" value="Genomic_DNA"/>
</dbReference>
<gene>
    <name evidence="2" type="ORF">RGD00_12260</name>
</gene>
<evidence type="ECO:0000313" key="2">
    <source>
        <dbReference type="EMBL" id="MDR5653383.1"/>
    </source>
</evidence>
<proteinExistence type="predicted"/>
<name>A0ABU1F9X7_9RHOB</name>
<dbReference type="Proteomes" id="UP001247754">
    <property type="component" value="Unassembled WGS sequence"/>
</dbReference>
<comment type="caution">
    <text evidence="2">The sequence shown here is derived from an EMBL/GenBank/DDBJ whole genome shotgun (WGS) entry which is preliminary data.</text>
</comment>
<keyword evidence="3" id="KW-1185">Reference proteome</keyword>
<evidence type="ECO:0000313" key="3">
    <source>
        <dbReference type="Proteomes" id="UP001247754"/>
    </source>
</evidence>
<keyword evidence="1" id="KW-1133">Transmembrane helix</keyword>
<keyword evidence="1" id="KW-0812">Transmembrane</keyword>
<reference evidence="2 3" key="1">
    <citation type="submission" date="2023-09" db="EMBL/GenBank/DDBJ databases">
        <title>Xinfangfangia sedmenti sp. nov., isolated the sedment.</title>
        <authorList>
            <person name="Xu L."/>
        </authorList>
    </citation>
    <scope>NUCLEOTIDE SEQUENCE [LARGE SCALE GENOMIC DNA]</scope>
    <source>
        <strain evidence="2 3">LG-4</strain>
    </source>
</reference>
<accession>A0ABU1F9X7</accession>
<dbReference type="Pfam" id="PF05437">
    <property type="entry name" value="AzlD"/>
    <property type="match status" value="1"/>
</dbReference>
<protein>
    <submittedName>
        <fullName evidence="2">AzlD domain-containing protein</fullName>
    </submittedName>
</protein>
<feature type="transmembrane region" description="Helical" evidence="1">
    <location>
        <begin position="12"/>
        <end position="34"/>
    </location>
</feature>
<organism evidence="2 3">
    <name type="scientific">Ruixingdingia sedimenti</name>
    <dbReference type="NCBI Taxonomy" id="3073604"/>
    <lineage>
        <taxon>Bacteria</taxon>
        <taxon>Pseudomonadati</taxon>
        <taxon>Pseudomonadota</taxon>
        <taxon>Alphaproteobacteria</taxon>
        <taxon>Rhodobacterales</taxon>
        <taxon>Paracoccaceae</taxon>
        <taxon>Ruixingdingia</taxon>
    </lineage>
</organism>
<evidence type="ECO:0000256" key="1">
    <source>
        <dbReference type="SAM" id="Phobius"/>
    </source>
</evidence>
<dbReference type="InterPro" id="IPR008407">
    <property type="entry name" value="Brnchd-chn_aa_trnsp_AzlD"/>
</dbReference>
<sequence>MTAAASIDQTKLWFIIAAVAIGTFLLRYSFLGMIGNRNLPPTVLRLLRYTAVGVLPGLIAPLVVWPQATGGQPDPARLLATVATIAVAMYTRSVIWSIVAGAAMLYSVLYITG</sequence>
<keyword evidence="1" id="KW-0472">Membrane</keyword>
<feature type="transmembrane region" description="Helical" evidence="1">
    <location>
        <begin position="78"/>
        <end position="111"/>
    </location>
</feature>